<evidence type="ECO:0000313" key="13">
    <source>
        <dbReference type="Proteomes" id="UP000077266"/>
    </source>
</evidence>
<keyword evidence="7 9" id="KW-0408">Iron</keyword>
<keyword evidence="11" id="KW-0812">Transmembrane</keyword>
<name>A0A165AYH6_EXIGL</name>
<dbReference type="GO" id="GO:0004497">
    <property type="term" value="F:monooxygenase activity"/>
    <property type="evidence" value="ECO:0007669"/>
    <property type="project" value="UniProtKB-KW"/>
</dbReference>
<dbReference type="PANTHER" id="PTHR24305">
    <property type="entry name" value="CYTOCHROME P450"/>
    <property type="match status" value="1"/>
</dbReference>
<accession>A0A165AYH6</accession>
<dbReference type="InterPro" id="IPR017972">
    <property type="entry name" value="Cyt_P450_CS"/>
</dbReference>
<dbReference type="InParanoid" id="A0A165AYH6"/>
<dbReference type="PRINTS" id="PR00385">
    <property type="entry name" value="P450"/>
</dbReference>
<dbReference type="Gene3D" id="1.10.630.10">
    <property type="entry name" value="Cytochrome P450"/>
    <property type="match status" value="1"/>
</dbReference>
<feature type="transmembrane region" description="Helical" evidence="11">
    <location>
        <begin position="12"/>
        <end position="30"/>
    </location>
</feature>
<protein>
    <submittedName>
        <fullName evidence="12">Cytochrome P450</fullName>
    </submittedName>
</protein>
<dbReference type="InterPro" id="IPR050121">
    <property type="entry name" value="Cytochrome_P450_monoxygenase"/>
</dbReference>
<dbReference type="GO" id="GO:0016705">
    <property type="term" value="F:oxidoreductase activity, acting on paired donors, with incorporation or reduction of molecular oxygen"/>
    <property type="evidence" value="ECO:0007669"/>
    <property type="project" value="InterPro"/>
</dbReference>
<dbReference type="PRINTS" id="PR00465">
    <property type="entry name" value="EP450IV"/>
</dbReference>
<dbReference type="PANTHER" id="PTHR24305:SF166">
    <property type="entry name" value="CYTOCHROME P450 12A4, MITOCHONDRIAL-RELATED"/>
    <property type="match status" value="1"/>
</dbReference>
<evidence type="ECO:0000256" key="6">
    <source>
        <dbReference type="ARBA" id="ARBA00023002"/>
    </source>
</evidence>
<feature type="binding site" description="axial binding residue" evidence="9">
    <location>
        <position position="474"/>
    </location>
    <ligand>
        <name>heme</name>
        <dbReference type="ChEBI" id="CHEBI:30413"/>
    </ligand>
    <ligandPart>
        <name>Fe</name>
        <dbReference type="ChEBI" id="CHEBI:18248"/>
    </ligandPart>
</feature>
<evidence type="ECO:0000313" key="12">
    <source>
        <dbReference type="EMBL" id="KZV79535.1"/>
    </source>
</evidence>
<dbReference type="InterPro" id="IPR002403">
    <property type="entry name" value="Cyt_P450_E_grp-IV"/>
</dbReference>
<gene>
    <name evidence="12" type="ORF">EXIGLDRAFT_743100</name>
</gene>
<dbReference type="OrthoDB" id="1470350at2759"/>
<dbReference type="EMBL" id="KV426597">
    <property type="protein sequence ID" value="KZV79535.1"/>
    <property type="molecule type" value="Genomic_DNA"/>
</dbReference>
<evidence type="ECO:0000256" key="8">
    <source>
        <dbReference type="ARBA" id="ARBA00023033"/>
    </source>
</evidence>
<sequence length="536" mass="59831">MLATLALPKHNLYLRVAVDFVLAFVAVWALRTIIRVWRFRSALAHIPGPKPTSWLWGNDWDVYVTAPGKLFKEWAAQYGGAVRSHGAFGAQMVSFTDPRAVQHIFDTHFYYNFPKPAGVRAFFEVLLGRGVIWAEGPSHTEQRRSLAPAFTQQALRDLTPVFFDSATKAAARWNDLIDKAPRDSVEIDVQFWANRMSLDSIGLAGFSYDFATLTSAAVAPLAAALDALTDSSGFKTSLSAYAVHAFMMSIPAILKVPSKRGDKMRETRRMLGEITGSMWREVRDAGDDAESGKTILDTLIRADHVSDAHHLTEEQICAEMMTLIFAGYETTSCVIAWSLHELAHHPEVQNALRTELLAHVSDPDFDDLQSRLPLLDAVVNEVIRLHPPVLDPHRVAAEDDYVPLSGGERVFVPKGTIINVPINVIQTDKNVWGSDAEEFRPERWLRRAAERKEKEGLHTPHRELLAFGAGPRMCIGRHFAILEVKATLATFLRQFAFAPAPSKEIEPFVSFVVRPRVRGDSKSTLPLLVTKITYDS</sequence>
<evidence type="ECO:0000256" key="7">
    <source>
        <dbReference type="ARBA" id="ARBA00023004"/>
    </source>
</evidence>
<keyword evidence="13" id="KW-1185">Reference proteome</keyword>
<dbReference type="Proteomes" id="UP000077266">
    <property type="component" value="Unassembled WGS sequence"/>
</dbReference>
<dbReference type="PROSITE" id="PS00086">
    <property type="entry name" value="CYTOCHROME_P450"/>
    <property type="match status" value="1"/>
</dbReference>
<dbReference type="AlphaFoldDB" id="A0A165AYH6"/>
<keyword evidence="5 9" id="KW-0479">Metal-binding</keyword>
<dbReference type="SUPFAM" id="SSF48264">
    <property type="entry name" value="Cytochrome P450"/>
    <property type="match status" value="1"/>
</dbReference>
<keyword evidence="11" id="KW-1133">Transmembrane helix</keyword>
<proteinExistence type="inferred from homology"/>
<dbReference type="GO" id="GO:0005506">
    <property type="term" value="F:iron ion binding"/>
    <property type="evidence" value="ECO:0007669"/>
    <property type="project" value="InterPro"/>
</dbReference>
<evidence type="ECO:0000256" key="2">
    <source>
        <dbReference type="ARBA" id="ARBA00005179"/>
    </source>
</evidence>
<evidence type="ECO:0000256" key="4">
    <source>
        <dbReference type="ARBA" id="ARBA00022617"/>
    </source>
</evidence>
<comment type="cofactor">
    <cofactor evidence="1 9">
        <name>heme</name>
        <dbReference type="ChEBI" id="CHEBI:30413"/>
    </cofactor>
</comment>
<evidence type="ECO:0000256" key="3">
    <source>
        <dbReference type="ARBA" id="ARBA00010617"/>
    </source>
</evidence>
<dbReference type="CDD" id="cd11069">
    <property type="entry name" value="CYP_FUM15-like"/>
    <property type="match status" value="1"/>
</dbReference>
<organism evidence="12 13">
    <name type="scientific">Exidia glandulosa HHB12029</name>
    <dbReference type="NCBI Taxonomy" id="1314781"/>
    <lineage>
        <taxon>Eukaryota</taxon>
        <taxon>Fungi</taxon>
        <taxon>Dikarya</taxon>
        <taxon>Basidiomycota</taxon>
        <taxon>Agaricomycotina</taxon>
        <taxon>Agaricomycetes</taxon>
        <taxon>Auriculariales</taxon>
        <taxon>Exidiaceae</taxon>
        <taxon>Exidia</taxon>
    </lineage>
</organism>
<keyword evidence="11" id="KW-0472">Membrane</keyword>
<dbReference type="GO" id="GO:0020037">
    <property type="term" value="F:heme binding"/>
    <property type="evidence" value="ECO:0007669"/>
    <property type="project" value="InterPro"/>
</dbReference>
<comment type="pathway">
    <text evidence="2">Secondary metabolite biosynthesis.</text>
</comment>
<reference evidence="12 13" key="1">
    <citation type="journal article" date="2016" name="Mol. Biol. Evol.">
        <title>Comparative Genomics of Early-Diverging Mushroom-Forming Fungi Provides Insights into the Origins of Lignocellulose Decay Capabilities.</title>
        <authorList>
            <person name="Nagy L.G."/>
            <person name="Riley R."/>
            <person name="Tritt A."/>
            <person name="Adam C."/>
            <person name="Daum C."/>
            <person name="Floudas D."/>
            <person name="Sun H."/>
            <person name="Yadav J.S."/>
            <person name="Pangilinan J."/>
            <person name="Larsson K.H."/>
            <person name="Matsuura K."/>
            <person name="Barry K."/>
            <person name="Labutti K."/>
            <person name="Kuo R."/>
            <person name="Ohm R.A."/>
            <person name="Bhattacharya S.S."/>
            <person name="Shirouzu T."/>
            <person name="Yoshinaga Y."/>
            <person name="Martin F.M."/>
            <person name="Grigoriev I.V."/>
            <person name="Hibbett D.S."/>
        </authorList>
    </citation>
    <scope>NUCLEOTIDE SEQUENCE [LARGE SCALE GENOMIC DNA]</scope>
    <source>
        <strain evidence="12 13">HHB12029</strain>
    </source>
</reference>
<comment type="similarity">
    <text evidence="3 10">Belongs to the cytochrome P450 family.</text>
</comment>
<evidence type="ECO:0000256" key="11">
    <source>
        <dbReference type="SAM" id="Phobius"/>
    </source>
</evidence>
<dbReference type="Pfam" id="PF00067">
    <property type="entry name" value="p450"/>
    <property type="match status" value="1"/>
</dbReference>
<evidence type="ECO:0000256" key="10">
    <source>
        <dbReference type="RuleBase" id="RU000461"/>
    </source>
</evidence>
<evidence type="ECO:0000256" key="1">
    <source>
        <dbReference type="ARBA" id="ARBA00001971"/>
    </source>
</evidence>
<keyword evidence="8 10" id="KW-0503">Monooxygenase</keyword>
<keyword evidence="4 9" id="KW-0349">Heme</keyword>
<evidence type="ECO:0000256" key="5">
    <source>
        <dbReference type="ARBA" id="ARBA00022723"/>
    </source>
</evidence>
<evidence type="ECO:0000256" key="9">
    <source>
        <dbReference type="PIRSR" id="PIRSR602403-1"/>
    </source>
</evidence>
<dbReference type="InterPro" id="IPR036396">
    <property type="entry name" value="Cyt_P450_sf"/>
</dbReference>
<dbReference type="STRING" id="1314781.A0A165AYH6"/>
<keyword evidence="6 10" id="KW-0560">Oxidoreductase</keyword>
<dbReference type="InterPro" id="IPR001128">
    <property type="entry name" value="Cyt_P450"/>
</dbReference>